<keyword evidence="3" id="KW-1185">Reference proteome</keyword>
<gene>
    <name evidence="2" type="ORF">K460DRAFT_336896</name>
</gene>
<feature type="compositionally biased region" description="Basic and acidic residues" evidence="1">
    <location>
        <begin position="372"/>
        <end position="388"/>
    </location>
</feature>
<evidence type="ECO:0000313" key="3">
    <source>
        <dbReference type="Proteomes" id="UP000800039"/>
    </source>
</evidence>
<feature type="compositionally biased region" description="Basic and acidic residues" evidence="1">
    <location>
        <begin position="476"/>
        <end position="487"/>
    </location>
</feature>
<feature type="compositionally biased region" description="Basic and acidic residues" evidence="1">
    <location>
        <begin position="176"/>
        <end position="194"/>
    </location>
</feature>
<proteinExistence type="predicted"/>
<feature type="compositionally biased region" description="Basic and acidic residues" evidence="1">
    <location>
        <begin position="315"/>
        <end position="324"/>
    </location>
</feature>
<protein>
    <submittedName>
        <fullName evidence="2">Uncharacterized protein</fullName>
    </submittedName>
</protein>
<comment type="caution">
    <text evidence="2">The sequence shown here is derived from an EMBL/GenBank/DDBJ whole genome shotgun (WGS) entry which is preliminary data.</text>
</comment>
<feature type="compositionally biased region" description="Polar residues" evidence="1">
    <location>
        <begin position="403"/>
        <end position="413"/>
    </location>
</feature>
<feature type="region of interest" description="Disordered" evidence="1">
    <location>
        <begin position="159"/>
        <end position="565"/>
    </location>
</feature>
<dbReference type="EMBL" id="ML976616">
    <property type="protein sequence ID" value="KAF1845066.1"/>
    <property type="molecule type" value="Genomic_DNA"/>
</dbReference>
<evidence type="ECO:0000313" key="2">
    <source>
        <dbReference type="EMBL" id="KAF1845066.1"/>
    </source>
</evidence>
<feature type="compositionally biased region" description="Basic and acidic residues" evidence="1">
    <location>
        <begin position="529"/>
        <end position="545"/>
    </location>
</feature>
<feature type="compositionally biased region" description="Basic and acidic residues" evidence="1">
    <location>
        <begin position="424"/>
        <end position="467"/>
    </location>
</feature>
<feature type="compositionally biased region" description="Basic and acidic residues" evidence="1">
    <location>
        <begin position="353"/>
        <end position="364"/>
    </location>
</feature>
<sequence length="565" mass="63305">MASYFDLPPQKAAAVANIDQVPAEERRELGGMSMLSPAVSRLLDDLGDEQSDSSSEEGSLSEDEDLADIEQSNKQPEARKNLRQDRQKLCPQTPPVPSSLSPRRSSPKSSANKGPKRVGLLPTSGGGGGPTKQKHPHMARFHSLRSMLFSANLEDKMSVVQQEEHDRSEAASNWKNQHDERKMHRPKTPEKETQANEGIGGRIKMRIRRVTSREAPTMERIGEDGAPVKFDDRASTASSDNDDEQRDMSWKYRDADEESIDHSDVEDLVRWVSRRDPPSDGEARREGPVPELNQESGHESVGQSDVDDLVRFASRRSDAIRESHVQTGYSDASTESDSELAKHSSDEEEDADDLVRWISHRDGPKAGPVRWNLDRSELDAPAEQHYDSDVPEIGGRFKRPHGTSGNSAATTTVHEFEHLDDEPERGRPRSRPESPMKEQKNHLRNNDIDELVRWVSRKDPESGDLRTLRSTQADVQEIKRDENEKKQRLGMTVDDGSLSHSDVQDLIEHAKLKSSQLPASDQPNNIGGSKEEVRKEQLGTKEDRTGSLGNEDVDELLRWVSGQRS</sequence>
<feature type="compositionally biased region" description="Acidic residues" evidence="1">
    <location>
        <begin position="45"/>
        <end position="68"/>
    </location>
</feature>
<feature type="compositionally biased region" description="Basic and acidic residues" evidence="1">
    <location>
        <begin position="502"/>
        <end position="511"/>
    </location>
</feature>
<dbReference type="GeneID" id="63848247"/>
<feature type="compositionally biased region" description="Basic and acidic residues" evidence="1">
    <location>
        <begin position="159"/>
        <end position="169"/>
    </location>
</feature>
<feature type="compositionally biased region" description="Polar residues" evidence="1">
    <location>
        <begin position="325"/>
        <end position="335"/>
    </location>
</feature>
<feature type="compositionally biased region" description="Basic and acidic residues" evidence="1">
    <location>
        <begin position="76"/>
        <end position="88"/>
    </location>
</feature>
<dbReference type="OrthoDB" id="3797649at2759"/>
<feature type="compositionally biased region" description="Polar residues" evidence="1">
    <location>
        <begin position="513"/>
        <end position="527"/>
    </location>
</feature>
<feature type="compositionally biased region" description="Basic and acidic residues" evidence="1">
    <location>
        <begin position="246"/>
        <end position="288"/>
    </location>
</feature>
<reference evidence="2" key="1">
    <citation type="submission" date="2020-01" db="EMBL/GenBank/DDBJ databases">
        <authorList>
            <consortium name="DOE Joint Genome Institute"/>
            <person name="Haridas S."/>
            <person name="Albert R."/>
            <person name="Binder M."/>
            <person name="Bloem J."/>
            <person name="Labutti K."/>
            <person name="Salamov A."/>
            <person name="Andreopoulos B."/>
            <person name="Baker S.E."/>
            <person name="Barry K."/>
            <person name="Bills G."/>
            <person name="Bluhm B.H."/>
            <person name="Cannon C."/>
            <person name="Castanera R."/>
            <person name="Culley D.E."/>
            <person name="Daum C."/>
            <person name="Ezra D."/>
            <person name="Gonzalez J.B."/>
            <person name="Henrissat B."/>
            <person name="Kuo A."/>
            <person name="Liang C."/>
            <person name="Lipzen A."/>
            <person name="Lutzoni F."/>
            <person name="Magnuson J."/>
            <person name="Mondo S."/>
            <person name="Nolan M."/>
            <person name="Ohm R."/>
            <person name="Pangilinan J."/>
            <person name="Park H.-J."/>
            <person name="Ramirez L."/>
            <person name="Alfaro M."/>
            <person name="Sun H."/>
            <person name="Tritt A."/>
            <person name="Yoshinaga Y."/>
            <person name="Zwiers L.-H."/>
            <person name="Turgeon B.G."/>
            <person name="Goodwin S.B."/>
            <person name="Spatafora J.W."/>
            <person name="Crous P.W."/>
            <person name="Grigoriev I.V."/>
        </authorList>
    </citation>
    <scope>NUCLEOTIDE SEQUENCE</scope>
    <source>
        <strain evidence="2">CBS 394.84</strain>
    </source>
</reference>
<accession>A0A9P4GH00</accession>
<dbReference type="RefSeq" id="XP_040787629.1">
    <property type="nucleotide sequence ID" value="XM_040930995.1"/>
</dbReference>
<evidence type="ECO:0000256" key="1">
    <source>
        <dbReference type="SAM" id="MobiDB-lite"/>
    </source>
</evidence>
<feature type="compositionally biased region" description="Low complexity" evidence="1">
    <location>
        <begin position="98"/>
        <end position="110"/>
    </location>
</feature>
<dbReference type="Proteomes" id="UP000800039">
    <property type="component" value="Unassembled WGS sequence"/>
</dbReference>
<organism evidence="2 3">
    <name type="scientific">Cucurbitaria berberidis CBS 394.84</name>
    <dbReference type="NCBI Taxonomy" id="1168544"/>
    <lineage>
        <taxon>Eukaryota</taxon>
        <taxon>Fungi</taxon>
        <taxon>Dikarya</taxon>
        <taxon>Ascomycota</taxon>
        <taxon>Pezizomycotina</taxon>
        <taxon>Dothideomycetes</taxon>
        <taxon>Pleosporomycetidae</taxon>
        <taxon>Pleosporales</taxon>
        <taxon>Pleosporineae</taxon>
        <taxon>Cucurbitariaceae</taxon>
        <taxon>Cucurbitaria</taxon>
    </lineage>
</organism>
<dbReference type="AlphaFoldDB" id="A0A9P4GH00"/>
<feature type="compositionally biased region" description="Basic residues" evidence="1">
    <location>
        <begin position="132"/>
        <end position="142"/>
    </location>
</feature>
<name>A0A9P4GH00_9PLEO</name>
<feature type="region of interest" description="Disordered" evidence="1">
    <location>
        <begin position="27"/>
        <end position="142"/>
    </location>
</feature>